<keyword evidence="3" id="KW-0378">Hydrolase</keyword>
<dbReference type="GeneID" id="111111127"/>
<evidence type="ECO:0000256" key="1">
    <source>
        <dbReference type="ARBA" id="ARBA00009580"/>
    </source>
</evidence>
<accession>A0A8B8BJV9</accession>
<dbReference type="PROSITE" id="PS50056">
    <property type="entry name" value="TYR_PHOSPHATASE_2"/>
    <property type="match status" value="2"/>
</dbReference>
<dbReference type="SMART" id="SM00194">
    <property type="entry name" value="PTPc"/>
    <property type="match status" value="2"/>
</dbReference>
<dbReference type="Proteomes" id="UP000694844">
    <property type="component" value="Chromosome 9"/>
</dbReference>
<sequence length="1057" mass="118744">MTSSYWMILFLMRIVLVNAYVDLSYKKEATQNKTVPSPTGAYIAANALDRNITTCTRTEPLGGQSPYTKAWWKVDLRRMYKIYSVNILFKNYDGEESRQRGRFAGFSIYISKKESDLEYRCYKNGKQLPDLNFTNVCEKTGRYIIIYNERLVGVSYPDDYAKDNVYMELCEVIVDGCELDVYGTNCNTQCPDQCKNNTCHIQTGDCFKCKPGWSGPKCNLVCGYGFYGVDCNETCKHCIKNVTCDHLTGRCEGGCAAGWNGSLCNQKCVGYWYGLDCKLQCSEHCRDKTVCNHVNGSCESGCAAGWYGALCDKVCPHGFFGLQCLKLCRCSNNSTCNPINGECLSGCKDGYLGLNCSMSCPVGYFGANCSEICPQDCTICRNTDGACESTPREVSSNTSDAPSKGLIIGGTVGGIIAVLIGVGVVVLAMWLRKQPVVKSTKDSCVVFENPVVIQSMEETSPQGFQTENADLQVFRMEHSTSPGDIAAKNIKAQVENMCVGDNSGFKCEYNDIPRGELHPCSVAKKQENTTKNRYTTIFPYDHSRVVLKTSHDGNDYINANYIEDTNGKKAYIATQGPKSKTITDFWTMIWQEGVTTIVCLTNLKEGVKNKCNQYWPNINDKLQARDITVRNVEEKMYAENIIRKFKIYNNANEQDRPVTMYHYTTWADHGVADPLSLVVFHRQVMKATAQSTGKYTLVHCSAGVGRTGTYIALDALYREGQNTGKINVPMYVNTMRKDRMNMIQGEDQYRVLYFALMEAFCGPPKAVTKETFLSKYHGNGSFHNDGKVSQTVNLATEFEELLFLRKVYTQKDYVSGRVHISANYTQSVLPLEEYMCHFSYTEGLNTYYNAVLLQTFLENDSMISAQYPLPEYTEDFLRLIRDFNARIIVFLCSIKDTKSSTRWFPKKGNNIHVGNFTMKHLSSTSSPHVTKTELVLQNKGSNDMGITVFECPSWNIGQLTVDKRVLLDVINEVKTAKTYQEGRIIILSSDGATRCGPFCAVYNALEQITTDGEVDLFTIARQLKVRRPEFLSTLAEYQLCYDTVAEYLLNDSVYGNC</sequence>
<dbReference type="InterPro" id="IPR008979">
    <property type="entry name" value="Galactose-bd-like_sf"/>
</dbReference>
<dbReference type="InterPro" id="IPR000242">
    <property type="entry name" value="PTP_cat"/>
</dbReference>
<dbReference type="InterPro" id="IPR050348">
    <property type="entry name" value="Protein-Tyr_Phosphatase"/>
</dbReference>
<feature type="domain" description="Tyrosine specific protein phosphatases" evidence="8">
    <location>
        <begin position="675"/>
        <end position="750"/>
    </location>
</feature>
<dbReference type="SUPFAM" id="SSF49785">
    <property type="entry name" value="Galactose-binding domain-like"/>
    <property type="match status" value="1"/>
</dbReference>
<proteinExistence type="inferred from homology"/>
<evidence type="ECO:0000313" key="9">
    <source>
        <dbReference type="Proteomes" id="UP000694844"/>
    </source>
</evidence>
<dbReference type="CDD" id="cd00047">
    <property type="entry name" value="PTPc"/>
    <property type="match status" value="2"/>
</dbReference>
<comment type="similarity">
    <text evidence="1">Belongs to the protein-tyrosine phosphatase family.</text>
</comment>
<organism evidence="9 11">
    <name type="scientific">Crassostrea virginica</name>
    <name type="common">Eastern oyster</name>
    <dbReference type="NCBI Taxonomy" id="6565"/>
    <lineage>
        <taxon>Eukaryota</taxon>
        <taxon>Metazoa</taxon>
        <taxon>Spiralia</taxon>
        <taxon>Lophotrochozoa</taxon>
        <taxon>Mollusca</taxon>
        <taxon>Bivalvia</taxon>
        <taxon>Autobranchia</taxon>
        <taxon>Pteriomorphia</taxon>
        <taxon>Ostreida</taxon>
        <taxon>Ostreoidea</taxon>
        <taxon>Ostreidae</taxon>
        <taxon>Crassostrea</taxon>
    </lineage>
</organism>
<dbReference type="InterPro" id="IPR029021">
    <property type="entry name" value="Prot-tyrosine_phosphatase-like"/>
</dbReference>
<name>A0A8B8BJV9_CRAVI</name>
<gene>
    <name evidence="10 11" type="primary">LOC111111127</name>
</gene>
<feature type="transmembrane region" description="Helical" evidence="6">
    <location>
        <begin position="6"/>
        <end position="23"/>
    </location>
</feature>
<evidence type="ECO:0000256" key="4">
    <source>
        <dbReference type="ARBA" id="ARBA00022912"/>
    </source>
</evidence>
<dbReference type="SMART" id="SM00181">
    <property type="entry name" value="EGF"/>
    <property type="match status" value="4"/>
</dbReference>
<dbReference type="InterPro" id="IPR016130">
    <property type="entry name" value="Tyr_Pase_AS"/>
</dbReference>
<dbReference type="PANTHER" id="PTHR19134">
    <property type="entry name" value="RECEPTOR-TYPE TYROSINE-PROTEIN PHOSPHATASE"/>
    <property type="match status" value="1"/>
</dbReference>
<feature type="domain" description="Tyrosine-protein phosphatase" evidence="7">
    <location>
        <begin position="794"/>
        <end position="1047"/>
    </location>
</feature>
<keyword evidence="6" id="KW-1133">Transmembrane helix</keyword>
<dbReference type="GO" id="GO:0004725">
    <property type="term" value="F:protein tyrosine phosphatase activity"/>
    <property type="evidence" value="ECO:0007669"/>
    <property type="project" value="UniProtKB-EC"/>
</dbReference>
<evidence type="ECO:0000259" key="7">
    <source>
        <dbReference type="PROSITE" id="PS50055"/>
    </source>
</evidence>
<dbReference type="PROSITE" id="PS50055">
    <property type="entry name" value="TYR_PHOSPHATASE_PTP"/>
    <property type="match status" value="2"/>
</dbReference>
<feature type="domain" description="Tyrosine-protein phosphatase" evidence="7">
    <location>
        <begin position="505"/>
        <end position="759"/>
    </location>
</feature>
<protein>
    <recommendedName>
        <fullName evidence="2">protein-tyrosine-phosphatase</fullName>
        <ecNumber evidence="2">3.1.3.48</ecNumber>
    </recommendedName>
</protein>
<dbReference type="InterPro" id="IPR002049">
    <property type="entry name" value="LE_dom"/>
</dbReference>
<reference evidence="10 11" key="1">
    <citation type="submission" date="2025-04" db="UniProtKB">
        <authorList>
            <consortium name="RefSeq"/>
        </authorList>
    </citation>
    <scope>IDENTIFICATION</scope>
    <source>
        <tissue evidence="10 11">Whole sample</tissue>
    </source>
</reference>
<feature type="domain" description="Tyrosine specific protein phosphatases" evidence="8">
    <location>
        <begin position="964"/>
        <end position="1038"/>
    </location>
</feature>
<dbReference type="Gene3D" id="3.90.190.10">
    <property type="entry name" value="Protein tyrosine phosphatase superfamily"/>
    <property type="match status" value="2"/>
</dbReference>
<dbReference type="Pfam" id="PF00102">
    <property type="entry name" value="Y_phosphatase"/>
    <property type="match status" value="2"/>
</dbReference>
<keyword evidence="6" id="KW-0472">Membrane</keyword>
<dbReference type="RefSeq" id="XP_022303635.1">
    <property type="nucleotide sequence ID" value="XM_022447927.1"/>
</dbReference>
<evidence type="ECO:0000256" key="5">
    <source>
        <dbReference type="ARBA" id="ARBA00051722"/>
    </source>
</evidence>
<evidence type="ECO:0000256" key="2">
    <source>
        <dbReference type="ARBA" id="ARBA00013064"/>
    </source>
</evidence>
<keyword evidence="9" id="KW-1185">Reference proteome</keyword>
<dbReference type="SMART" id="SM00404">
    <property type="entry name" value="PTPc_motif"/>
    <property type="match status" value="2"/>
</dbReference>
<dbReference type="InterPro" id="IPR000387">
    <property type="entry name" value="Tyr_Pase_dom"/>
</dbReference>
<dbReference type="InterPro" id="IPR000742">
    <property type="entry name" value="EGF"/>
</dbReference>
<evidence type="ECO:0000256" key="3">
    <source>
        <dbReference type="ARBA" id="ARBA00022801"/>
    </source>
</evidence>
<dbReference type="PANTHER" id="PTHR19134:SF562">
    <property type="entry name" value="PROTEIN-TYROSINE-PHOSPHATASE"/>
    <property type="match status" value="1"/>
</dbReference>
<evidence type="ECO:0000256" key="6">
    <source>
        <dbReference type="SAM" id="Phobius"/>
    </source>
</evidence>
<dbReference type="KEGG" id="cvn:111111127"/>
<dbReference type="AlphaFoldDB" id="A0A8B8BJV9"/>
<dbReference type="EC" id="3.1.3.48" evidence="2"/>
<dbReference type="PROSITE" id="PS00383">
    <property type="entry name" value="TYR_PHOSPHATASE_1"/>
    <property type="match status" value="1"/>
</dbReference>
<evidence type="ECO:0000259" key="8">
    <source>
        <dbReference type="PROSITE" id="PS50056"/>
    </source>
</evidence>
<keyword evidence="6" id="KW-0812">Transmembrane</keyword>
<dbReference type="FunFam" id="3.90.190.10:FF:000102">
    <property type="entry name" value="Receptor-type tyrosine-protein phosphatase"/>
    <property type="match status" value="1"/>
</dbReference>
<dbReference type="PRINTS" id="PR00700">
    <property type="entry name" value="PRTYPHPHTASE"/>
</dbReference>
<dbReference type="CDD" id="cd00055">
    <property type="entry name" value="EGF_Lam"/>
    <property type="match status" value="1"/>
</dbReference>
<dbReference type="OrthoDB" id="10253954at2759"/>
<evidence type="ECO:0000313" key="11">
    <source>
        <dbReference type="RefSeq" id="XP_022303635.1"/>
    </source>
</evidence>
<dbReference type="SUPFAM" id="SSF52799">
    <property type="entry name" value="(Phosphotyrosine protein) phosphatases II"/>
    <property type="match status" value="2"/>
</dbReference>
<dbReference type="Gene3D" id="2.60.120.260">
    <property type="entry name" value="Galactose-binding domain-like"/>
    <property type="match status" value="1"/>
</dbReference>
<dbReference type="Gene3D" id="2.170.300.10">
    <property type="entry name" value="Tie2 ligand-binding domain superfamily"/>
    <property type="match status" value="1"/>
</dbReference>
<dbReference type="RefSeq" id="XP_022303634.1">
    <property type="nucleotide sequence ID" value="XM_022447926.1"/>
</dbReference>
<keyword evidence="4" id="KW-0904">Protein phosphatase</keyword>
<evidence type="ECO:0000313" key="10">
    <source>
        <dbReference type="RefSeq" id="XP_022303634.1"/>
    </source>
</evidence>
<comment type="catalytic activity">
    <reaction evidence="5">
        <text>O-phospho-L-tyrosyl-[protein] + H2O = L-tyrosyl-[protein] + phosphate</text>
        <dbReference type="Rhea" id="RHEA:10684"/>
        <dbReference type="Rhea" id="RHEA-COMP:10136"/>
        <dbReference type="Rhea" id="RHEA-COMP:20101"/>
        <dbReference type="ChEBI" id="CHEBI:15377"/>
        <dbReference type="ChEBI" id="CHEBI:43474"/>
        <dbReference type="ChEBI" id="CHEBI:46858"/>
        <dbReference type="ChEBI" id="CHEBI:61978"/>
        <dbReference type="EC" id="3.1.3.48"/>
    </reaction>
</comment>
<dbReference type="InterPro" id="IPR003595">
    <property type="entry name" value="Tyr_Pase_cat"/>
</dbReference>
<feature type="transmembrane region" description="Helical" evidence="6">
    <location>
        <begin position="406"/>
        <end position="431"/>
    </location>
</feature>